<dbReference type="PANTHER" id="PTHR22624">
    <property type="entry name" value="CYSTEINE PROTEASE ATG4"/>
    <property type="match status" value="1"/>
</dbReference>
<dbReference type="GO" id="GO:0000045">
    <property type="term" value="P:autophagosome assembly"/>
    <property type="evidence" value="ECO:0007669"/>
    <property type="project" value="TreeGrafter"/>
</dbReference>
<evidence type="ECO:0000256" key="1">
    <source>
        <dbReference type="ARBA" id="ARBA00004496"/>
    </source>
</evidence>
<dbReference type="InterPro" id="IPR005078">
    <property type="entry name" value="Peptidase_C54"/>
</dbReference>
<comment type="function">
    <text evidence="11">Cysteine protease that plays a key role in autophagy by mediating both proteolytic activation and delipidation of ATG8 family proteins.</text>
</comment>
<dbReference type="GO" id="GO:0005737">
    <property type="term" value="C:cytoplasm"/>
    <property type="evidence" value="ECO:0007669"/>
    <property type="project" value="UniProtKB-SubCell"/>
</dbReference>
<evidence type="ECO:0000259" key="13">
    <source>
        <dbReference type="Pfam" id="PF03416"/>
    </source>
</evidence>
<feature type="region of interest" description="Disordered" evidence="12">
    <location>
        <begin position="196"/>
        <end position="222"/>
    </location>
</feature>
<evidence type="ECO:0000313" key="15">
    <source>
        <dbReference type="WBParaSite" id="PSU_v2.g13678.t1"/>
    </source>
</evidence>
<keyword evidence="6 11" id="KW-0378">Hydrolase</keyword>
<keyword evidence="4 11" id="KW-0963">Cytoplasm</keyword>
<dbReference type="GO" id="GO:0034727">
    <property type="term" value="P:piecemeal microautophagy of the nucleus"/>
    <property type="evidence" value="ECO:0007669"/>
    <property type="project" value="TreeGrafter"/>
</dbReference>
<feature type="compositionally biased region" description="Pro residues" evidence="12">
    <location>
        <begin position="357"/>
        <end position="369"/>
    </location>
</feature>
<protein>
    <recommendedName>
        <fullName evidence="11">Cysteine protease</fullName>
        <ecNumber evidence="11">3.4.22.-</ecNumber>
    </recommendedName>
</protein>
<evidence type="ECO:0000256" key="4">
    <source>
        <dbReference type="ARBA" id="ARBA00022490"/>
    </source>
</evidence>
<evidence type="ECO:0000256" key="8">
    <source>
        <dbReference type="ARBA" id="ARBA00022927"/>
    </source>
</evidence>
<dbReference type="GO" id="GO:0019786">
    <property type="term" value="F:protein-phosphatidylethanolamide deconjugating activity"/>
    <property type="evidence" value="ECO:0007669"/>
    <property type="project" value="InterPro"/>
</dbReference>
<keyword evidence="5 11" id="KW-0645">Protease</keyword>
<evidence type="ECO:0000256" key="3">
    <source>
        <dbReference type="ARBA" id="ARBA00022448"/>
    </source>
</evidence>
<evidence type="ECO:0000256" key="11">
    <source>
        <dbReference type="RuleBase" id="RU363115"/>
    </source>
</evidence>
<dbReference type="SUPFAM" id="SSF54001">
    <property type="entry name" value="Cysteine proteinases"/>
    <property type="match status" value="1"/>
</dbReference>
<dbReference type="WBParaSite" id="PSU_v2.g13678.t1">
    <property type="protein sequence ID" value="PSU_v2.g13678.t1"/>
    <property type="gene ID" value="PSU_v2.g13678"/>
</dbReference>
<feature type="region of interest" description="Disordered" evidence="12">
    <location>
        <begin position="333"/>
        <end position="371"/>
    </location>
</feature>
<dbReference type="GO" id="GO:0016485">
    <property type="term" value="P:protein processing"/>
    <property type="evidence" value="ECO:0007669"/>
    <property type="project" value="TreeGrafter"/>
</dbReference>
<dbReference type="AlphaFoldDB" id="A0A914Y0E7"/>
<evidence type="ECO:0000313" key="14">
    <source>
        <dbReference type="Proteomes" id="UP000887577"/>
    </source>
</evidence>
<dbReference type="GO" id="GO:0035973">
    <property type="term" value="P:aggrephagy"/>
    <property type="evidence" value="ECO:0007669"/>
    <property type="project" value="TreeGrafter"/>
</dbReference>
<organism evidence="14 15">
    <name type="scientific">Panagrolaimus superbus</name>
    <dbReference type="NCBI Taxonomy" id="310955"/>
    <lineage>
        <taxon>Eukaryota</taxon>
        <taxon>Metazoa</taxon>
        <taxon>Ecdysozoa</taxon>
        <taxon>Nematoda</taxon>
        <taxon>Chromadorea</taxon>
        <taxon>Rhabditida</taxon>
        <taxon>Tylenchina</taxon>
        <taxon>Panagrolaimomorpha</taxon>
        <taxon>Panagrolaimoidea</taxon>
        <taxon>Panagrolaimidae</taxon>
        <taxon>Panagrolaimus</taxon>
    </lineage>
</organism>
<dbReference type="PANTHER" id="PTHR22624:SF49">
    <property type="entry name" value="CYSTEINE PROTEASE"/>
    <property type="match status" value="1"/>
</dbReference>
<proteinExistence type="inferred from homology"/>
<keyword evidence="3" id="KW-0813">Transport</keyword>
<evidence type="ECO:0000256" key="5">
    <source>
        <dbReference type="ARBA" id="ARBA00022670"/>
    </source>
</evidence>
<dbReference type="InterPro" id="IPR046792">
    <property type="entry name" value="Peptidase_C54_cat"/>
</dbReference>
<keyword evidence="9 11" id="KW-0072">Autophagy</keyword>
<evidence type="ECO:0000256" key="6">
    <source>
        <dbReference type="ARBA" id="ARBA00022801"/>
    </source>
</evidence>
<feature type="compositionally biased region" description="Polar residues" evidence="12">
    <location>
        <begin position="333"/>
        <end position="343"/>
    </location>
</feature>
<dbReference type="EC" id="3.4.22.-" evidence="11"/>
<evidence type="ECO:0000256" key="7">
    <source>
        <dbReference type="ARBA" id="ARBA00022807"/>
    </source>
</evidence>
<evidence type="ECO:0000256" key="2">
    <source>
        <dbReference type="ARBA" id="ARBA00010958"/>
    </source>
</evidence>
<dbReference type="Pfam" id="PF03416">
    <property type="entry name" value="Peptidase_C54"/>
    <property type="match status" value="1"/>
</dbReference>
<accession>A0A914Y0E7</accession>
<name>A0A914Y0E7_9BILA</name>
<feature type="domain" description="Peptidase C54 catalytic" evidence="13">
    <location>
        <begin position="52"/>
        <end position="413"/>
    </location>
</feature>
<sequence>MEQLQAIHHTVMETYFSLEAGFTDIDNASIIERAEVVHLLGQEFSSKEIDSIKDFSTSLIWFTYRKNFPAIGGTGPTSDQGWGCMLRCGQMLLAQALTKLHLDSSWKWERNSKDEIYRKLLRMFQDKRTSLFSLHQIAQMGVSEKKALGEWFGPNTIAQVLKKLVIYDDWSKMAIHVAMDNILISSDVREMARAKPPCKELSDISSREYNPQANGEEEQNGHTHEDIWKPLLIIVPLRLGLTVMNRCYLKAIQEYYKLPQCVGIIGGRPNHAVYFYGIAKDKLLYLDPHVCQESVTVDKDPMEAIPSDQASTVLSSCQSNTSQVSMEYVDNPANSVTSETSSPELGRSAASYDYPSPSTPPAVPNPSSPIPDTFDDSSFHCPYLMHMDFDSLDPSLALSFLCKSEEEYNDLIKRLPSMITASSPPLFELLEKRPKGFPKFVPYVGEEDALKIKGEFGIFTMTLFEVFLEFDDFGDPTFNSDEEFEVLM</sequence>
<keyword evidence="7" id="KW-0788">Thiol protease</keyword>
<keyword evidence="8 11" id="KW-0653">Protein transport</keyword>
<comment type="subcellular location">
    <subcellularLocation>
        <location evidence="1 11">Cytoplasm</location>
    </subcellularLocation>
</comment>
<dbReference type="GO" id="GO:0015031">
    <property type="term" value="P:protein transport"/>
    <property type="evidence" value="ECO:0007669"/>
    <property type="project" value="UniProtKB-KW"/>
</dbReference>
<comment type="catalytic activity">
    <reaction evidence="10">
        <text>[protein]-C-terminal L-amino acid-glycyl-phosphatidylethanolamide + H2O = [protein]-C-terminal L-amino acid-glycine + a 1,2-diacyl-sn-glycero-3-phosphoethanolamine</text>
        <dbReference type="Rhea" id="RHEA:67548"/>
        <dbReference type="Rhea" id="RHEA-COMP:17323"/>
        <dbReference type="Rhea" id="RHEA-COMP:17324"/>
        <dbReference type="ChEBI" id="CHEBI:15377"/>
        <dbReference type="ChEBI" id="CHEBI:64612"/>
        <dbReference type="ChEBI" id="CHEBI:172940"/>
        <dbReference type="ChEBI" id="CHEBI:172941"/>
    </reaction>
    <physiologicalReaction direction="left-to-right" evidence="10">
        <dbReference type="Rhea" id="RHEA:67549"/>
    </physiologicalReaction>
</comment>
<reference evidence="15" key="1">
    <citation type="submission" date="2022-11" db="UniProtKB">
        <authorList>
            <consortium name="WormBaseParasite"/>
        </authorList>
    </citation>
    <scope>IDENTIFICATION</scope>
</reference>
<comment type="similarity">
    <text evidence="2 11">Belongs to the peptidase C54 family.</text>
</comment>
<dbReference type="GO" id="GO:0004197">
    <property type="term" value="F:cysteine-type endopeptidase activity"/>
    <property type="evidence" value="ECO:0007669"/>
    <property type="project" value="TreeGrafter"/>
</dbReference>
<dbReference type="Proteomes" id="UP000887577">
    <property type="component" value="Unplaced"/>
</dbReference>
<keyword evidence="14" id="KW-1185">Reference proteome</keyword>
<evidence type="ECO:0000256" key="10">
    <source>
        <dbReference type="ARBA" id="ARBA00029362"/>
    </source>
</evidence>
<evidence type="ECO:0000256" key="9">
    <source>
        <dbReference type="ARBA" id="ARBA00023006"/>
    </source>
</evidence>
<dbReference type="GO" id="GO:0000423">
    <property type="term" value="P:mitophagy"/>
    <property type="evidence" value="ECO:0007669"/>
    <property type="project" value="TreeGrafter"/>
</dbReference>
<feature type="compositionally biased region" description="Basic and acidic residues" evidence="12">
    <location>
        <begin position="196"/>
        <end position="206"/>
    </location>
</feature>
<dbReference type="InterPro" id="IPR038765">
    <property type="entry name" value="Papain-like_cys_pep_sf"/>
</dbReference>
<evidence type="ECO:0000256" key="12">
    <source>
        <dbReference type="SAM" id="MobiDB-lite"/>
    </source>
</evidence>